<evidence type="ECO:0000259" key="3">
    <source>
        <dbReference type="Pfam" id="PF01425"/>
    </source>
</evidence>
<dbReference type="Pfam" id="PF01425">
    <property type="entry name" value="Amidase"/>
    <property type="match status" value="1"/>
</dbReference>
<dbReference type="PANTHER" id="PTHR45847">
    <property type="entry name" value="FATTY ACID AMIDE HYDROLASE"/>
    <property type="match status" value="1"/>
</dbReference>
<dbReference type="InterPro" id="IPR023631">
    <property type="entry name" value="Amidase_dom"/>
</dbReference>
<dbReference type="PROSITE" id="PS00571">
    <property type="entry name" value="AMIDASES"/>
    <property type="match status" value="1"/>
</dbReference>
<keyword evidence="2" id="KW-0378">Hydrolase</keyword>
<comment type="similarity">
    <text evidence="1">Belongs to the amidase family.</text>
</comment>
<dbReference type="AlphaFoldDB" id="A0A2G9TMS0"/>
<keyword evidence="5" id="KW-1185">Reference proteome</keyword>
<proteinExistence type="inferred from homology"/>
<dbReference type="Proteomes" id="UP000230423">
    <property type="component" value="Unassembled WGS sequence"/>
</dbReference>
<dbReference type="InterPro" id="IPR052096">
    <property type="entry name" value="Endocannabinoid_amidase"/>
</dbReference>
<evidence type="ECO:0000313" key="4">
    <source>
        <dbReference type="EMBL" id="PIO59266.1"/>
    </source>
</evidence>
<evidence type="ECO:0000256" key="2">
    <source>
        <dbReference type="ARBA" id="ARBA00022801"/>
    </source>
</evidence>
<name>A0A2G9TMS0_TELCI</name>
<feature type="domain" description="Amidase" evidence="3">
    <location>
        <begin position="74"/>
        <end position="190"/>
    </location>
</feature>
<organism evidence="4 5">
    <name type="scientific">Teladorsagia circumcincta</name>
    <name type="common">Brown stomach worm</name>
    <name type="synonym">Ostertagia circumcincta</name>
    <dbReference type="NCBI Taxonomy" id="45464"/>
    <lineage>
        <taxon>Eukaryota</taxon>
        <taxon>Metazoa</taxon>
        <taxon>Ecdysozoa</taxon>
        <taxon>Nematoda</taxon>
        <taxon>Chromadorea</taxon>
        <taxon>Rhabditida</taxon>
        <taxon>Rhabditina</taxon>
        <taxon>Rhabditomorpha</taxon>
        <taxon>Strongyloidea</taxon>
        <taxon>Trichostrongylidae</taxon>
        <taxon>Teladorsagia</taxon>
    </lineage>
</organism>
<dbReference type="PANTHER" id="PTHR45847:SF7">
    <property type="entry name" value="AMIDASE DOMAIN-CONTAINING PROTEIN"/>
    <property type="match status" value="1"/>
</dbReference>
<evidence type="ECO:0000313" key="5">
    <source>
        <dbReference type="Proteomes" id="UP000230423"/>
    </source>
</evidence>
<dbReference type="SUPFAM" id="SSF75304">
    <property type="entry name" value="Amidase signature (AS) enzymes"/>
    <property type="match status" value="1"/>
</dbReference>
<protein>
    <recommendedName>
        <fullName evidence="3">Amidase domain-containing protein</fullName>
    </recommendedName>
</protein>
<dbReference type="GO" id="GO:0009062">
    <property type="term" value="P:fatty acid catabolic process"/>
    <property type="evidence" value="ECO:0007669"/>
    <property type="project" value="TreeGrafter"/>
</dbReference>
<gene>
    <name evidence="4" type="ORF">TELCIR_19277</name>
</gene>
<dbReference type="Gene3D" id="3.90.1300.10">
    <property type="entry name" value="Amidase signature (AS) domain"/>
    <property type="match status" value="1"/>
</dbReference>
<dbReference type="GO" id="GO:0017064">
    <property type="term" value="F:fatty acid amide hydrolase activity"/>
    <property type="evidence" value="ECO:0007669"/>
    <property type="project" value="TreeGrafter"/>
</dbReference>
<dbReference type="InterPro" id="IPR036928">
    <property type="entry name" value="AS_sf"/>
</dbReference>
<reference evidence="4 5" key="1">
    <citation type="submission" date="2015-09" db="EMBL/GenBank/DDBJ databases">
        <title>Draft genome of the parasitic nematode Teladorsagia circumcincta isolate WARC Sus (inbred).</title>
        <authorList>
            <person name="Mitreva M."/>
        </authorList>
    </citation>
    <scope>NUCLEOTIDE SEQUENCE [LARGE SCALE GENOMIC DNA]</scope>
    <source>
        <strain evidence="4 5">S</strain>
    </source>
</reference>
<dbReference type="InterPro" id="IPR020556">
    <property type="entry name" value="Amidase_CS"/>
</dbReference>
<feature type="non-terminal residue" evidence="4">
    <location>
        <position position="191"/>
    </location>
</feature>
<dbReference type="OrthoDB" id="5846724at2759"/>
<accession>A0A2G9TMS0</accession>
<dbReference type="GO" id="GO:0004040">
    <property type="term" value="F:amidase activity"/>
    <property type="evidence" value="ECO:0007669"/>
    <property type="project" value="TreeGrafter"/>
</dbReference>
<evidence type="ECO:0000256" key="1">
    <source>
        <dbReference type="ARBA" id="ARBA00009199"/>
    </source>
</evidence>
<sequence>MITIVVFVVTLLILVFIRNRLIKKNRNIRLNEQLSRSGKERAVNFDHARSNADKIEPDAAERILSWSFEELRRAIPFVHTNVPQSLVSYGCSNPVYGSTTNPYNSERVPGGSSGGEAALIATGGSVLGIGSDVGGSIRIPSTFCGIAGFKSSSTRFSHTFSSSSVPGRQLVTANEGPMAKSINTCIEYLKM</sequence>
<dbReference type="EMBL" id="KZ358287">
    <property type="protein sequence ID" value="PIO59266.1"/>
    <property type="molecule type" value="Genomic_DNA"/>
</dbReference>